<organism evidence="1">
    <name type="scientific">marine metagenome</name>
    <dbReference type="NCBI Taxonomy" id="408172"/>
    <lineage>
        <taxon>unclassified sequences</taxon>
        <taxon>metagenomes</taxon>
        <taxon>ecological metagenomes</taxon>
    </lineage>
</organism>
<proteinExistence type="predicted"/>
<sequence length="49" mass="5120">VSGTLTLIGALKFFSPEMASVLENLYDSGGLENRSSLPGLCNASETQNS</sequence>
<dbReference type="EMBL" id="UINC01031759">
    <property type="protein sequence ID" value="SVB18309.1"/>
    <property type="molecule type" value="Genomic_DNA"/>
</dbReference>
<name>A0A382BXH0_9ZZZZ</name>
<gene>
    <name evidence="1" type="ORF">METZ01_LOCUS171163</name>
</gene>
<protein>
    <submittedName>
        <fullName evidence="1">Uncharacterized protein</fullName>
    </submittedName>
</protein>
<reference evidence="1" key="1">
    <citation type="submission" date="2018-05" db="EMBL/GenBank/DDBJ databases">
        <authorList>
            <person name="Lanie J.A."/>
            <person name="Ng W.-L."/>
            <person name="Kazmierczak K.M."/>
            <person name="Andrzejewski T.M."/>
            <person name="Davidsen T.M."/>
            <person name="Wayne K.J."/>
            <person name="Tettelin H."/>
            <person name="Glass J.I."/>
            <person name="Rusch D."/>
            <person name="Podicherti R."/>
            <person name="Tsui H.-C.T."/>
            <person name="Winkler M.E."/>
        </authorList>
    </citation>
    <scope>NUCLEOTIDE SEQUENCE</scope>
</reference>
<evidence type="ECO:0000313" key="1">
    <source>
        <dbReference type="EMBL" id="SVB18309.1"/>
    </source>
</evidence>
<feature type="non-terminal residue" evidence="1">
    <location>
        <position position="1"/>
    </location>
</feature>
<dbReference type="AlphaFoldDB" id="A0A382BXH0"/>
<accession>A0A382BXH0</accession>